<keyword evidence="1" id="KW-0472">Membrane</keyword>
<keyword evidence="1" id="KW-0812">Transmembrane</keyword>
<gene>
    <name evidence="2" type="ORF">QE109_04090</name>
</gene>
<reference evidence="2 3" key="1">
    <citation type="submission" date="2023-04" db="EMBL/GenBank/DDBJ databases">
        <title>Fusibacter bizertensis strain WBS, isolated from littoral bottom sediments of the Arctic seas - biochemical and genomic analysis.</title>
        <authorList>
            <person name="Brioukhanov A.L."/>
        </authorList>
    </citation>
    <scope>NUCLEOTIDE SEQUENCE [LARGE SCALE GENOMIC DNA]</scope>
    <source>
        <strain evidence="2 3">WBS</strain>
    </source>
</reference>
<evidence type="ECO:0000313" key="3">
    <source>
        <dbReference type="Proteomes" id="UP001158045"/>
    </source>
</evidence>
<dbReference type="Pfam" id="PF04964">
    <property type="entry name" value="Flp_Fap"/>
    <property type="match status" value="1"/>
</dbReference>
<comment type="caution">
    <text evidence="2">The sequence shown here is derived from an EMBL/GenBank/DDBJ whole genome shotgun (WGS) entry which is preliminary data.</text>
</comment>
<keyword evidence="1" id="KW-1133">Transmembrane helix</keyword>
<accession>A0ABT6NA68</accession>
<evidence type="ECO:0000256" key="1">
    <source>
        <dbReference type="SAM" id="Phobius"/>
    </source>
</evidence>
<proteinExistence type="predicted"/>
<keyword evidence="3" id="KW-1185">Reference proteome</keyword>
<feature type="transmembrane region" description="Helical" evidence="1">
    <location>
        <begin position="27"/>
        <end position="49"/>
    </location>
</feature>
<dbReference type="EMBL" id="JARYZI010000002">
    <property type="protein sequence ID" value="MDH8677313.1"/>
    <property type="molecule type" value="Genomic_DNA"/>
</dbReference>
<evidence type="ECO:0000313" key="2">
    <source>
        <dbReference type="EMBL" id="MDH8677313.1"/>
    </source>
</evidence>
<dbReference type="RefSeq" id="WP_281093124.1">
    <property type="nucleotide sequence ID" value="NZ_JARYZI010000002.1"/>
</dbReference>
<name>A0ABT6NA68_9FIRM</name>
<sequence length="68" mass="7241">MLRGAYTWMKAQLGALKQEDGQGMVEYALIIAFIAIVVIAGLVILGPIIRDMFIDVGDELTVATTAGS</sequence>
<dbReference type="Proteomes" id="UP001158045">
    <property type="component" value="Unassembled WGS sequence"/>
</dbReference>
<dbReference type="InterPro" id="IPR007047">
    <property type="entry name" value="Flp_Fap"/>
</dbReference>
<organism evidence="2 3">
    <name type="scientific">Fusibacter bizertensis</name>
    <dbReference type="NCBI Taxonomy" id="1488331"/>
    <lineage>
        <taxon>Bacteria</taxon>
        <taxon>Bacillati</taxon>
        <taxon>Bacillota</taxon>
        <taxon>Clostridia</taxon>
        <taxon>Eubacteriales</taxon>
        <taxon>Eubacteriales Family XII. Incertae Sedis</taxon>
        <taxon>Fusibacter</taxon>
    </lineage>
</organism>
<protein>
    <submittedName>
        <fullName evidence="2">Flp family type IVb pilin</fullName>
    </submittedName>
</protein>